<comment type="caution">
    <text evidence="3">The sequence shown here is derived from an EMBL/GenBank/DDBJ whole genome shotgun (WGS) entry which is preliminary data.</text>
</comment>
<dbReference type="EMBL" id="JAUSVY010000002">
    <property type="protein sequence ID" value="MDQ0504510.1"/>
    <property type="molecule type" value="Genomic_DNA"/>
</dbReference>
<feature type="compositionally biased region" description="Basic and acidic residues" evidence="1">
    <location>
        <begin position="13"/>
        <end position="22"/>
    </location>
</feature>
<reference evidence="3 4" key="1">
    <citation type="submission" date="2023-07" db="EMBL/GenBank/DDBJ databases">
        <title>Genomic Encyclopedia of Type Strains, Phase IV (KMG-IV): sequencing the most valuable type-strain genomes for metagenomic binning, comparative biology and taxonomic classification.</title>
        <authorList>
            <person name="Goeker M."/>
        </authorList>
    </citation>
    <scope>NUCLEOTIDE SEQUENCE [LARGE SCALE GENOMIC DNA]</scope>
    <source>
        <strain evidence="3 4">DSM 3770</strain>
    </source>
</reference>
<protein>
    <recommendedName>
        <fullName evidence="2">Polysaccharide pyruvyl transferase domain-containing protein</fullName>
    </recommendedName>
</protein>
<gene>
    <name evidence="3" type="ORF">QOZ94_001284</name>
</gene>
<sequence length="369" mass="40370">MPDQDAQASPHLSEPHGSDRPEPIPLGWAGASLKADYLNFGDAMSPVMVALVGGRPVRRVAYESSELRLAAVGTIAHGFRGGEVHVWGAGCSRWANPSAPLSARRPYERPTDTRMVIHATRGPLSQRLLLGGAGGPNVFGDPVWLLPRFYRPQVKKKWALGVVLHLSDLADRAYEPHPLPEFQRYVVPETLAGAVRLITTVTPIDMLSLKAKVDEILACERIVSMSLHGLVIAEAYGIPCLYFAASGLKPGLGDISLDPETLVNPRVADLYGGLGVKRRLGYVQPRRTTTDWDDVIDAIDRAWTPLDLDGDRLMAAFPFGAAPLRPAPGTEIWSHPLVRTLQLQHDVAQLQNASKRKRTWPWLKPIALA</sequence>
<dbReference type="Pfam" id="PF04230">
    <property type="entry name" value="PS_pyruv_trans"/>
    <property type="match status" value="1"/>
</dbReference>
<evidence type="ECO:0000313" key="4">
    <source>
        <dbReference type="Proteomes" id="UP001241747"/>
    </source>
</evidence>
<dbReference type="Proteomes" id="UP001241747">
    <property type="component" value="Unassembled WGS sequence"/>
</dbReference>
<name>A0ABU0LBS5_XANAG</name>
<feature type="region of interest" description="Disordered" evidence="1">
    <location>
        <begin position="1"/>
        <end position="25"/>
    </location>
</feature>
<evidence type="ECO:0000256" key="1">
    <source>
        <dbReference type="SAM" id="MobiDB-lite"/>
    </source>
</evidence>
<evidence type="ECO:0000313" key="3">
    <source>
        <dbReference type="EMBL" id="MDQ0504510.1"/>
    </source>
</evidence>
<dbReference type="RefSeq" id="WP_237345010.1">
    <property type="nucleotide sequence ID" value="NZ_JABWGX010000007.1"/>
</dbReference>
<keyword evidence="4" id="KW-1185">Reference proteome</keyword>
<accession>A0ABU0LBS5</accession>
<feature type="domain" description="Polysaccharide pyruvyl transferase" evidence="2">
    <location>
        <begin position="117"/>
        <end position="244"/>
    </location>
</feature>
<evidence type="ECO:0000259" key="2">
    <source>
        <dbReference type="Pfam" id="PF04230"/>
    </source>
</evidence>
<dbReference type="InterPro" id="IPR007345">
    <property type="entry name" value="Polysacch_pyruvyl_Trfase"/>
</dbReference>
<proteinExistence type="predicted"/>
<organism evidence="3 4">
    <name type="scientific">Xanthobacter agilis</name>
    <dbReference type="NCBI Taxonomy" id="47492"/>
    <lineage>
        <taxon>Bacteria</taxon>
        <taxon>Pseudomonadati</taxon>
        <taxon>Pseudomonadota</taxon>
        <taxon>Alphaproteobacteria</taxon>
        <taxon>Hyphomicrobiales</taxon>
        <taxon>Xanthobacteraceae</taxon>
        <taxon>Xanthobacter</taxon>
    </lineage>
</organism>